<keyword evidence="4" id="KW-1185">Reference proteome</keyword>
<sequence>MPNQPLPRRIIALEEHVSYPDMANRIPAAVRQRAGWPSKQDPHSPVAEYEGQLAEVGPERLRLMDEAGITMQVLSISGPGAELLPPDEGPTFAREYNDRLAAAIAKYPDRFRGFAHLPMTNPEAAADELARTVRDYQFLGAMINGTTNSLFLDDPQFASLLARAEELNVPLYLHPGVPPAPVRAVYYDNLPHGLGERLSMAGFGWHAETAIHVLRLVLSGTLEKYPRLRLIIGHMGEMLPVMMARADMTIAADQTQLPRSISQTLRDQVYITTSGIFTRPPLEAALATFGLDNVLFSVDYPYAPNKPGHEFLANLQLPPADIAKLAYHNADQLLGL</sequence>
<reference evidence="3 4" key="1">
    <citation type="submission" date="2019-12" db="EMBL/GenBank/DDBJ databases">
        <title>Hymenobacter sp. HMF4947 Genome sequencing and assembly.</title>
        <authorList>
            <person name="Kang H."/>
            <person name="Cha I."/>
            <person name="Kim H."/>
            <person name="Joh K."/>
        </authorList>
    </citation>
    <scope>NUCLEOTIDE SEQUENCE [LARGE SCALE GENOMIC DNA]</scope>
    <source>
        <strain evidence="3 4">HMF4947</strain>
    </source>
</reference>
<dbReference type="RefSeq" id="WP_157562470.1">
    <property type="nucleotide sequence ID" value="NZ_WQKZ01000001.1"/>
</dbReference>
<dbReference type="AlphaFoldDB" id="A0A7K1TBJ6"/>
<dbReference type="PANTHER" id="PTHR21240:SF30">
    <property type="entry name" value="AMIDOHYDROLASE-RELATED DOMAIN-CONTAINING PROTEIN-RELATED"/>
    <property type="match status" value="1"/>
</dbReference>
<evidence type="ECO:0000313" key="4">
    <source>
        <dbReference type="Proteomes" id="UP000441336"/>
    </source>
</evidence>
<dbReference type="InterPro" id="IPR032465">
    <property type="entry name" value="ACMSD"/>
</dbReference>
<dbReference type="GO" id="GO:0019748">
    <property type="term" value="P:secondary metabolic process"/>
    <property type="evidence" value="ECO:0007669"/>
    <property type="project" value="TreeGrafter"/>
</dbReference>
<keyword evidence="3" id="KW-0378">Hydrolase</keyword>
<dbReference type="Gene3D" id="3.20.20.140">
    <property type="entry name" value="Metal-dependent hydrolases"/>
    <property type="match status" value="1"/>
</dbReference>
<comment type="caution">
    <text evidence="3">The sequence shown here is derived from an EMBL/GenBank/DDBJ whole genome shotgun (WGS) entry which is preliminary data.</text>
</comment>
<dbReference type="GO" id="GO:0016831">
    <property type="term" value="F:carboxy-lyase activity"/>
    <property type="evidence" value="ECO:0007669"/>
    <property type="project" value="InterPro"/>
</dbReference>
<evidence type="ECO:0000256" key="1">
    <source>
        <dbReference type="ARBA" id="ARBA00023239"/>
    </source>
</evidence>
<gene>
    <name evidence="3" type="ORF">GO988_05380</name>
</gene>
<dbReference type="GO" id="GO:0016787">
    <property type="term" value="F:hydrolase activity"/>
    <property type="evidence" value="ECO:0007669"/>
    <property type="project" value="UniProtKB-KW"/>
</dbReference>
<dbReference type="GO" id="GO:0005829">
    <property type="term" value="C:cytosol"/>
    <property type="evidence" value="ECO:0007669"/>
    <property type="project" value="TreeGrafter"/>
</dbReference>
<dbReference type="EMBL" id="WQKZ01000001">
    <property type="protein sequence ID" value="MVN75753.1"/>
    <property type="molecule type" value="Genomic_DNA"/>
</dbReference>
<proteinExistence type="predicted"/>
<accession>A0A7K1TBJ6</accession>
<evidence type="ECO:0000259" key="2">
    <source>
        <dbReference type="Pfam" id="PF04909"/>
    </source>
</evidence>
<dbReference type="PANTHER" id="PTHR21240">
    <property type="entry name" value="2-AMINO-3-CARBOXYLMUCONATE-6-SEMIALDEHYDE DECARBOXYLASE"/>
    <property type="match status" value="1"/>
</dbReference>
<organism evidence="3 4">
    <name type="scientific">Hymenobacter ginkgonis</name>
    <dbReference type="NCBI Taxonomy" id="2682976"/>
    <lineage>
        <taxon>Bacteria</taxon>
        <taxon>Pseudomonadati</taxon>
        <taxon>Bacteroidota</taxon>
        <taxon>Cytophagia</taxon>
        <taxon>Cytophagales</taxon>
        <taxon>Hymenobacteraceae</taxon>
        <taxon>Hymenobacter</taxon>
    </lineage>
</organism>
<dbReference type="InterPro" id="IPR006680">
    <property type="entry name" value="Amidohydro-rel"/>
</dbReference>
<protein>
    <submittedName>
        <fullName evidence="3">Amidohydrolase family protein</fullName>
    </submittedName>
</protein>
<dbReference type="InterPro" id="IPR032466">
    <property type="entry name" value="Metal_Hydrolase"/>
</dbReference>
<dbReference type="SUPFAM" id="SSF51556">
    <property type="entry name" value="Metallo-dependent hydrolases"/>
    <property type="match status" value="1"/>
</dbReference>
<dbReference type="Proteomes" id="UP000441336">
    <property type="component" value="Unassembled WGS sequence"/>
</dbReference>
<name>A0A7K1TBJ6_9BACT</name>
<dbReference type="Pfam" id="PF04909">
    <property type="entry name" value="Amidohydro_2"/>
    <property type="match status" value="1"/>
</dbReference>
<evidence type="ECO:0000313" key="3">
    <source>
        <dbReference type="EMBL" id="MVN75753.1"/>
    </source>
</evidence>
<keyword evidence="1" id="KW-0456">Lyase</keyword>
<feature type="domain" description="Amidohydrolase-related" evidence="2">
    <location>
        <begin position="59"/>
        <end position="336"/>
    </location>
</feature>